<accession>A0ABN2HZB8</accession>
<evidence type="ECO:0008006" key="3">
    <source>
        <dbReference type="Google" id="ProtNLM"/>
    </source>
</evidence>
<organism evidence="1 2">
    <name type="scientific">Nonomuraea maheshkhaliensis</name>
    <dbReference type="NCBI Taxonomy" id="419590"/>
    <lineage>
        <taxon>Bacteria</taxon>
        <taxon>Bacillati</taxon>
        <taxon>Actinomycetota</taxon>
        <taxon>Actinomycetes</taxon>
        <taxon>Streptosporangiales</taxon>
        <taxon>Streptosporangiaceae</taxon>
        <taxon>Nonomuraea</taxon>
    </lineage>
</organism>
<keyword evidence="2" id="KW-1185">Reference proteome</keyword>
<protein>
    <recommendedName>
        <fullName evidence="3">NAD(P)/FAD-dependent oxidoreductase</fullName>
    </recommendedName>
</protein>
<sequence length="73" mass="7123">MNDLRDGRALVAGQPGDLLQGQALAGHAQQPADAGASHVFAVGDLRSGSTKRVATAVGEGAGAVSSVRTVLGG</sequence>
<dbReference type="Gene3D" id="3.50.50.60">
    <property type="entry name" value="FAD/NAD(P)-binding domain"/>
    <property type="match status" value="1"/>
</dbReference>
<dbReference type="InterPro" id="IPR036188">
    <property type="entry name" value="FAD/NAD-bd_sf"/>
</dbReference>
<dbReference type="Proteomes" id="UP001500064">
    <property type="component" value="Unassembled WGS sequence"/>
</dbReference>
<reference evidence="1 2" key="1">
    <citation type="journal article" date="2019" name="Int. J. Syst. Evol. Microbiol.">
        <title>The Global Catalogue of Microorganisms (GCM) 10K type strain sequencing project: providing services to taxonomists for standard genome sequencing and annotation.</title>
        <authorList>
            <consortium name="The Broad Institute Genomics Platform"/>
            <consortium name="The Broad Institute Genome Sequencing Center for Infectious Disease"/>
            <person name="Wu L."/>
            <person name="Ma J."/>
        </authorList>
    </citation>
    <scope>NUCLEOTIDE SEQUENCE [LARGE SCALE GENOMIC DNA]</scope>
    <source>
        <strain evidence="1 2">JCM 13929</strain>
    </source>
</reference>
<name>A0ABN2HZB8_9ACTN</name>
<proteinExistence type="predicted"/>
<evidence type="ECO:0000313" key="2">
    <source>
        <dbReference type="Proteomes" id="UP001500064"/>
    </source>
</evidence>
<gene>
    <name evidence="1" type="ORF">GCM10009733_109090</name>
</gene>
<evidence type="ECO:0000313" key="1">
    <source>
        <dbReference type="EMBL" id="GAA1695730.1"/>
    </source>
</evidence>
<comment type="caution">
    <text evidence="1">The sequence shown here is derived from an EMBL/GenBank/DDBJ whole genome shotgun (WGS) entry which is preliminary data.</text>
</comment>
<dbReference type="EMBL" id="BAAAMU010000214">
    <property type="protein sequence ID" value="GAA1695730.1"/>
    <property type="molecule type" value="Genomic_DNA"/>
</dbReference>